<dbReference type="NCBIfam" id="TIGR02795">
    <property type="entry name" value="tol_pal_ybgF"/>
    <property type="match status" value="1"/>
</dbReference>
<dbReference type="SMART" id="SM00028">
    <property type="entry name" value="TPR"/>
    <property type="match status" value="2"/>
</dbReference>
<feature type="domain" description="YbgF trimerisation" evidence="6">
    <location>
        <begin position="29"/>
        <end position="100"/>
    </location>
</feature>
<dbReference type="InterPro" id="IPR019734">
    <property type="entry name" value="TPR_rpt"/>
</dbReference>
<comment type="caution">
    <text evidence="7">The sequence shown here is derived from an EMBL/GenBank/DDBJ whole genome shotgun (WGS) entry which is preliminary data.</text>
</comment>
<feature type="repeat" description="TPR" evidence="3">
    <location>
        <begin position="189"/>
        <end position="222"/>
    </location>
</feature>
<dbReference type="EMBL" id="APHR01000005">
    <property type="protein sequence ID" value="EMR14191.1"/>
    <property type="molecule type" value="Genomic_DNA"/>
</dbReference>
<comment type="subcellular location">
    <subcellularLocation>
        <location evidence="2">Periplasm</location>
    </subcellularLocation>
</comment>
<evidence type="ECO:0000256" key="1">
    <source>
        <dbReference type="ARBA" id="ARBA00022729"/>
    </source>
</evidence>
<dbReference type="SUPFAM" id="SSF48452">
    <property type="entry name" value="TPR-like"/>
    <property type="match status" value="1"/>
</dbReference>
<keyword evidence="3" id="KW-0802">TPR repeat</keyword>
<evidence type="ECO:0000256" key="2">
    <source>
        <dbReference type="HAMAP-Rule" id="MF_02066"/>
    </source>
</evidence>
<dbReference type="HAMAP" id="MF_02066">
    <property type="entry name" value="CpoB"/>
    <property type="match status" value="1"/>
</dbReference>
<accession>M7P3V5</accession>
<dbReference type="PATRIC" id="fig|1286106.3.peg.256"/>
<feature type="signal peptide" evidence="2">
    <location>
        <begin position="1"/>
        <end position="25"/>
    </location>
</feature>
<reference evidence="7 8" key="1">
    <citation type="journal article" date="2013" name="Genome Announc.">
        <title>Draft Genome Sequence of Methylophaga lonarensis MPLT, a Haloalkaliphilic (Non-Methane-Utilizing) Methylotroph.</title>
        <authorList>
            <person name="Shetty S.A."/>
            <person name="Marathe N.P."/>
            <person name="Munot H."/>
            <person name="Antony C.P."/>
            <person name="Dhotre D.P."/>
            <person name="Murrell J.C."/>
            <person name="Shouche Y.S."/>
        </authorList>
    </citation>
    <scope>NUCLEOTIDE SEQUENCE [LARGE SCALE GENOMIC DNA]</scope>
    <source>
        <strain evidence="7 8">MPL</strain>
    </source>
</reference>
<dbReference type="InterPro" id="IPR032519">
    <property type="entry name" value="YbgF_tri"/>
</dbReference>
<proteinExistence type="inferred from homology"/>
<keyword evidence="2" id="KW-0131">Cell cycle</keyword>
<feature type="coiled-coil region" evidence="2">
    <location>
        <begin position="46"/>
        <end position="80"/>
    </location>
</feature>
<dbReference type="GO" id="GO:0030288">
    <property type="term" value="C:outer membrane-bounded periplasmic space"/>
    <property type="evidence" value="ECO:0007669"/>
    <property type="project" value="UniProtKB-UniRule"/>
</dbReference>
<protein>
    <recommendedName>
        <fullName evidence="2">Cell division coordinator CpoB</fullName>
    </recommendedName>
</protein>
<feature type="chain" id="PRO_5009992301" description="Cell division coordinator CpoB" evidence="2">
    <location>
        <begin position="26"/>
        <end position="277"/>
    </location>
</feature>
<sequence precursor="true">MKFCYRRKWLAVAVAACLLPTATMAESQSLEQRIERLERIVQGQGLTALLSRVDQLQNEIQRLNGDNEALNHQLQQLQNSQREMYMDLEQRLESRPAAPAESESPSTLAPTIPTLSPDADSDADFLTDPPPSFEDESADGQAPAAPVSEEDGEASYQAALQTLRSGQYDEAIQILNAFPEQYPNSEYLPNVYYWRGEAYYVTRNFEQAIASFQVVLDQYSASDKVGDALLKRGFSEYELGEIDKARTTLNQVIASYPDTSVARLARVRLDRIQQESR</sequence>
<dbReference type="Gene3D" id="1.25.40.10">
    <property type="entry name" value="Tetratricopeptide repeat domain"/>
    <property type="match status" value="1"/>
</dbReference>
<dbReference type="Pfam" id="PF13525">
    <property type="entry name" value="YfiO"/>
    <property type="match status" value="1"/>
</dbReference>
<comment type="similarity">
    <text evidence="2">Belongs to the CpoB family.</text>
</comment>
<evidence type="ECO:0000259" key="5">
    <source>
        <dbReference type="Pfam" id="PF13525"/>
    </source>
</evidence>
<evidence type="ECO:0000313" key="7">
    <source>
        <dbReference type="EMBL" id="EMR14191.1"/>
    </source>
</evidence>
<dbReference type="GO" id="GO:0070206">
    <property type="term" value="P:protein trimerization"/>
    <property type="evidence" value="ECO:0007669"/>
    <property type="project" value="InterPro"/>
</dbReference>
<dbReference type="InterPro" id="IPR034706">
    <property type="entry name" value="CpoB"/>
</dbReference>
<name>M7P3V5_9GAMM</name>
<dbReference type="Gene3D" id="1.20.5.110">
    <property type="match status" value="1"/>
</dbReference>
<dbReference type="eggNOG" id="COG1729">
    <property type="taxonomic scope" value="Bacteria"/>
</dbReference>
<evidence type="ECO:0000259" key="6">
    <source>
        <dbReference type="Pfam" id="PF16331"/>
    </source>
</evidence>
<keyword evidence="2" id="KW-0574">Periplasm</keyword>
<gene>
    <name evidence="2" type="primary">cpoB</name>
    <name evidence="7" type="ORF">MPL1_01264</name>
</gene>
<dbReference type="STRING" id="1286106.MPL1_01264"/>
<dbReference type="InterPro" id="IPR011990">
    <property type="entry name" value="TPR-like_helical_dom_sf"/>
</dbReference>
<dbReference type="AlphaFoldDB" id="M7P3V5"/>
<dbReference type="OrthoDB" id="9768142at2"/>
<dbReference type="Proteomes" id="UP000012019">
    <property type="component" value="Unassembled WGS sequence"/>
</dbReference>
<dbReference type="PROSITE" id="PS50005">
    <property type="entry name" value="TPR"/>
    <property type="match status" value="1"/>
</dbReference>
<keyword evidence="2" id="KW-0132">Cell division</keyword>
<dbReference type="Pfam" id="PF16331">
    <property type="entry name" value="TolA_bind_tri"/>
    <property type="match status" value="1"/>
</dbReference>
<keyword evidence="1 2" id="KW-0732">Signal</keyword>
<evidence type="ECO:0000313" key="8">
    <source>
        <dbReference type="Proteomes" id="UP000012019"/>
    </source>
</evidence>
<dbReference type="InterPro" id="IPR039565">
    <property type="entry name" value="BamD-like"/>
</dbReference>
<dbReference type="GO" id="GO:0043093">
    <property type="term" value="P:FtsZ-dependent cytokinesis"/>
    <property type="evidence" value="ECO:0007669"/>
    <property type="project" value="UniProtKB-UniRule"/>
</dbReference>
<keyword evidence="2" id="KW-0175">Coiled coil</keyword>
<evidence type="ECO:0000256" key="3">
    <source>
        <dbReference type="PROSITE-ProRule" id="PRU00339"/>
    </source>
</evidence>
<feature type="domain" description="Outer membrane lipoprotein BamD-like" evidence="5">
    <location>
        <begin position="153"/>
        <end position="273"/>
    </location>
</feature>
<evidence type="ECO:0000256" key="4">
    <source>
        <dbReference type="SAM" id="MobiDB-lite"/>
    </source>
</evidence>
<organism evidence="7 8">
    <name type="scientific">Methylophaga lonarensis MPL</name>
    <dbReference type="NCBI Taxonomy" id="1286106"/>
    <lineage>
        <taxon>Bacteria</taxon>
        <taxon>Pseudomonadati</taxon>
        <taxon>Pseudomonadota</taxon>
        <taxon>Gammaproteobacteria</taxon>
        <taxon>Thiotrichales</taxon>
        <taxon>Piscirickettsiaceae</taxon>
        <taxon>Methylophaga</taxon>
    </lineage>
</organism>
<dbReference type="RefSeq" id="WP_009725308.1">
    <property type="nucleotide sequence ID" value="NZ_APHR01000005.1"/>
</dbReference>
<comment type="function">
    <text evidence="2">Mediates coordination of peptidoglycan synthesis and outer membrane constriction during cell division.</text>
</comment>
<keyword evidence="8" id="KW-1185">Reference proteome</keyword>
<dbReference type="InterPro" id="IPR014162">
    <property type="entry name" value="CpoB_C"/>
</dbReference>
<feature type="region of interest" description="Disordered" evidence="4">
    <location>
        <begin position="91"/>
        <end position="155"/>
    </location>
</feature>